<sequence>MENHNENYSPRRSIHFKIWPVGSRTITERSPGKTRPGPPSSPSIPLQALSSLAAHIATYNDNFFRKCNIPSELIWNINYVNHAHFAIIQFTSRKVSSSTLCLSLSIPFSSVLPRCHSITSVSGVGFDSLHDWPPTLHFVLFILRVCEGRAAVKMFHILETRPNKGALVLTARERGTPTASPRVSTVLVLRVAFLGGCSNPAKCGTPGHLCLCEYHKRHDVPAVFRVSREDTPARTGLVGLGGLQHPPVAGPTLMLSPPSGEAAHDLQERARTLNKAVSGLCRARASLPCRGSWLPFAGQRPCERPF</sequence>
<reference evidence="1" key="1">
    <citation type="submission" date="2020-07" db="EMBL/GenBank/DDBJ databases">
        <title>The High-quality genome of the commercially important snow crab, Chionoecetes opilio.</title>
        <authorList>
            <person name="Jeong J.-H."/>
            <person name="Ryu S."/>
        </authorList>
    </citation>
    <scope>NUCLEOTIDE SEQUENCE</scope>
    <source>
        <strain evidence="1">MADBK_172401_WGS</strain>
        <tissue evidence="1">Digestive gland</tissue>
    </source>
</reference>
<dbReference type="Proteomes" id="UP000770661">
    <property type="component" value="Unassembled WGS sequence"/>
</dbReference>
<protein>
    <submittedName>
        <fullName evidence="1">Uncharacterized protein</fullName>
    </submittedName>
</protein>
<name>A0A8J5CDH5_CHIOP</name>
<dbReference type="AlphaFoldDB" id="A0A8J5CDH5"/>
<keyword evidence="2" id="KW-1185">Reference proteome</keyword>
<gene>
    <name evidence="1" type="ORF">GWK47_050643</name>
</gene>
<comment type="caution">
    <text evidence="1">The sequence shown here is derived from an EMBL/GenBank/DDBJ whole genome shotgun (WGS) entry which is preliminary data.</text>
</comment>
<evidence type="ECO:0000313" key="1">
    <source>
        <dbReference type="EMBL" id="KAG0719358.1"/>
    </source>
</evidence>
<accession>A0A8J5CDH5</accession>
<evidence type="ECO:0000313" key="2">
    <source>
        <dbReference type="Proteomes" id="UP000770661"/>
    </source>
</evidence>
<dbReference type="EMBL" id="JACEEZ010014647">
    <property type="protein sequence ID" value="KAG0719358.1"/>
    <property type="molecule type" value="Genomic_DNA"/>
</dbReference>
<proteinExistence type="predicted"/>
<organism evidence="1 2">
    <name type="scientific">Chionoecetes opilio</name>
    <name type="common">Atlantic snow crab</name>
    <name type="synonym">Cancer opilio</name>
    <dbReference type="NCBI Taxonomy" id="41210"/>
    <lineage>
        <taxon>Eukaryota</taxon>
        <taxon>Metazoa</taxon>
        <taxon>Ecdysozoa</taxon>
        <taxon>Arthropoda</taxon>
        <taxon>Crustacea</taxon>
        <taxon>Multicrustacea</taxon>
        <taxon>Malacostraca</taxon>
        <taxon>Eumalacostraca</taxon>
        <taxon>Eucarida</taxon>
        <taxon>Decapoda</taxon>
        <taxon>Pleocyemata</taxon>
        <taxon>Brachyura</taxon>
        <taxon>Eubrachyura</taxon>
        <taxon>Majoidea</taxon>
        <taxon>Majidae</taxon>
        <taxon>Chionoecetes</taxon>
    </lineage>
</organism>